<feature type="non-terminal residue" evidence="4">
    <location>
        <position position="1"/>
    </location>
</feature>
<evidence type="ECO:0000259" key="2">
    <source>
        <dbReference type="PROSITE" id="PS50268"/>
    </source>
</evidence>
<evidence type="ECO:0000313" key="4">
    <source>
        <dbReference type="RefSeq" id="XP_017304928.2"/>
    </source>
</evidence>
<name>A0A1S4ERY1_DIACI</name>
<proteinExistence type="predicted"/>
<dbReference type="GeneID" id="108254453"/>
<dbReference type="Proteomes" id="UP000079169">
    <property type="component" value="Unplaced"/>
</dbReference>
<dbReference type="InterPro" id="IPR002126">
    <property type="entry name" value="Cadherin-like_dom"/>
</dbReference>
<reference evidence="4" key="1">
    <citation type="submission" date="2025-08" db="UniProtKB">
        <authorList>
            <consortium name="RefSeq"/>
        </authorList>
    </citation>
    <scope>IDENTIFICATION</scope>
</reference>
<dbReference type="RefSeq" id="XP_017304928.2">
    <property type="nucleotide sequence ID" value="XM_017449439.2"/>
</dbReference>
<keyword evidence="1" id="KW-0106">Calcium</keyword>
<evidence type="ECO:0000313" key="3">
    <source>
        <dbReference type="Proteomes" id="UP000079169"/>
    </source>
</evidence>
<gene>
    <name evidence="4" type="primary">LOC108254453</name>
</gene>
<feature type="non-terminal residue" evidence="4">
    <location>
        <position position="94"/>
    </location>
</feature>
<dbReference type="PROSITE" id="PS50268">
    <property type="entry name" value="CADHERIN_2"/>
    <property type="match status" value="1"/>
</dbReference>
<dbReference type="InterPro" id="IPR015919">
    <property type="entry name" value="Cadherin-like_sf"/>
</dbReference>
<organism evidence="3 4">
    <name type="scientific">Diaphorina citri</name>
    <name type="common">Asian citrus psyllid</name>
    <dbReference type="NCBI Taxonomy" id="121845"/>
    <lineage>
        <taxon>Eukaryota</taxon>
        <taxon>Metazoa</taxon>
        <taxon>Ecdysozoa</taxon>
        <taxon>Arthropoda</taxon>
        <taxon>Hexapoda</taxon>
        <taxon>Insecta</taxon>
        <taxon>Pterygota</taxon>
        <taxon>Neoptera</taxon>
        <taxon>Paraneoptera</taxon>
        <taxon>Hemiptera</taxon>
        <taxon>Sternorrhyncha</taxon>
        <taxon>Psylloidea</taxon>
        <taxon>Psyllidae</taxon>
        <taxon>Diaphorininae</taxon>
        <taxon>Diaphorina</taxon>
    </lineage>
</organism>
<dbReference type="GO" id="GO:0016020">
    <property type="term" value="C:membrane"/>
    <property type="evidence" value="ECO:0007669"/>
    <property type="project" value="InterPro"/>
</dbReference>
<dbReference type="GO" id="GO:0007156">
    <property type="term" value="P:homophilic cell adhesion via plasma membrane adhesion molecules"/>
    <property type="evidence" value="ECO:0007669"/>
    <property type="project" value="InterPro"/>
</dbReference>
<sequence length="94" mass="9882">TDRDKGPDGRVVYQLTSQHSFFKVNRTTGAVLIKKKLDGLETGQDISLVITASSGRQGSLTNMSVVEIAIDPLGYTGTNHIEGNTVSASSSSGV</sequence>
<evidence type="ECO:0000256" key="1">
    <source>
        <dbReference type="PROSITE-ProRule" id="PRU00043"/>
    </source>
</evidence>
<dbReference type="AlphaFoldDB" id="A0A1S4ERY1"/>
<dbReference type="CDD" id="cd11304">
    <property type="entry name" value="Cadherin_repeat"/>
    <property type="match status" value="1"/>
</dbReference>
<dbReference type="Pfam" id="PF00028">
    <property type="entry name" value="Cadherin"/>
    <property type="match status" value="1"/>
</dbReference>
<keyword evidence="3" id="KW-1185">Reference proteome</keyword>
<dbReference type="SUPFAM" id="SSF49313">
    <property type="entry name" value="Cadherin-like"/>
    <property type="match status" value="1"/>
</dbReference>
<dbReference type="KEGG" id="dci:108254453"/>
<protein>
    <submittedName>
        <fullName evidence="4">Protein dachsous-like</fullName>
    </submittedName>
</protein>
<dbReference type="Gene3D" id="2.60.40.60">
    <property type="entry name" value="Cadherins"/>
    <property type="match status" value="1"/>
</dbReference>
<dbReference type="GO" id="GO:0005509">
    <property type="term" value="F:calcium ion binding"/>
    <property type="evidence" value="ECO:0007669"/>
    <property type="project" value="UniProtKB-UniRule"/>
</dbReference>
<feature type="domain" description="Cadherin" evidence="2">
    <location>
        <begin position="1"/>
        <end position="70"/>
    </location>
</feature>
<dbReference type="PaxDb" id="121845-A0A1S4ERY1"/>
<accession>A0A1S4ERY1</accession>
<dbReference type="STRING" id="121845.A0A1S4ERY1"/>